<dbReference type="InterPro" id="IPR007526">
    <property type="entry name" value="SWIRM"/>
</dbReference>
<dbReference type="Pfam" id="PF04433">
    <property type="entry name" value="SWIRM"/>
    <property type="match status" value="1"/>
</dbReference>
<dbReference type="PIRSF" id="PIRSF025024">
    <property type="entry name" value="Transcriptional_adaptor_2"/>
    <property type="match status" value="1"/>
</dbReference>
<dbReference type="Gene3D" id="1.10.10.60">
    <property type="entry name" value="Homeodomain-like"/>
    <property type="match status" value="1"/>
</dbReference>
<proteinExistence type="predicted"/>
<dbReference type="CDD" id="cd00167">
    <property type="entry name" value="SANT"/>
    <property type="match status" value="1"/>
</dbReference>
<keyword evidence="17" id="KW-1185">Reference proteome</keyword>
<dbReference type="PROSITE" id="PS50135">
    <property type="entry name" value="ZF_ZZ_2"/>
    <property type="match status" value="1"/>
</dbReference>
<dbReference type="PROSITE" id="PS51293">
    <property type="entry name" value="SANT"/>
    <property type="match status" value="1"/>
</dbReference>
<dbReference type="InterPro" id="IPR017884">
    <property type="entry name" value="SANT_dom"/>
</dbReference>
<dbReference type="Gene3D" id="1.10.10.10">
    <property type="entry name" value="Winged helix-like DNA-binding domain superfamily/Winged helix DNA-binding domain"/>
    <property type="match status" value="1"/>
</dbReference>
<evidence type="ECO:0000256" key="10">
    <source>
        <dbReference type="SAM" id="MobiDB-lite"/>
    </source>
</evidence>
<comment type="subcellular location">
    <subcellularLocation>
        <location evidence="1 8">Nucleus</location>
    </subcellularLocation>
</comment>
<dbReference type="Pfam" id="PF00569">
    <property type="entry name" value="ZZ"/>
    <property type="match status" value="1"/>
</dbReference>
<evidence type="ECO:0000256" key="9">
    <source>
        <dbReference type="PROSITE-ProRule" id="PRU00228"/>
    </source>
</evidence>
<dbReference type="GO" id="GO:0008270">
    <property type="term" value="F:zinc ion binding"/>
    <property type="evidence" value="ECO:0007669"/>
    <property type="project" value="UniProtKB-KW"/>
</dbReference>
<dbReference type="GO" id="GO:0005634">
    <property type="term" value="C:nucleus"/>
    <property type="evidence" value="ECO:0007669"/>
    <property type="project" value="UniProtKB-SubCell"/>
</dbReference>
<dbReference type="GO" id="GO:0070461">
    <property type="term" value="C:SAGA-type complex"/>
    <property type="evidence" value="ECO:0007669"/>
    <property type="project" value="TreeGrafter"/>
</dbReference>
<dbReference type="FunFam" id="3.30.60.90:FF:000008">
    <property type="entry name" value="Transcriptional adapter 2"/>
    <property type="match status" value="1"/>
</dbReference>
<protein>
    <recommendedName>
        <fullName evidence="8">Transcriptional adapter 2</fullName>
    </recommendedName>
</protein>
<dbReference type="GO" id="GO:0003682">
    <property type="term" value="F:chromatin binding"/>
    <property type="evidence" value="ECO:0007669"/>
    <property type="project" value="TreeGrafter"/>
</dbReference>
<name>A0AAD6HVI4_9EURO</name>
<evidence type="ECO:0000256" key="6">
    <source>
        <dbReference type="ARBA" id="ARBA00023163"/>
    </source>
</evidence>
<dbReference type="InterPro" id="IPR043145">
    <property type="entry name" value="Znf_ZZ_sf"/>
</dbReference>
<dbReference type="PROSITE" id="PS50090">
    <property type="entry name" value="MYB_LIKE"/>
    <property type="match status" value="1"/>
</dbReference>
<dbReference type="SUPFAM" id="SSF57850">
    <property type="entry name" value="RING/U-box"/>
    <property type="match status" value="1"/>
</dbReference>
<feature type="domain" description="SWIRM" evidence="13">
    <location>
        <begin position="429"/>
        <end position="517"/>
    </location>
</feature>
<comment type="caution">
    <text evidence="16">The sequence shown here is derived from an EMBL/GenBank/DDBJ whole genome shotgun (WGS) entry which is preliminary data.</text>
</comment>
<dbReference type="SMART" id="SM00717">
    <property type="entry name" value="SANT"/>
    <property type="match status" value="1"/>
</dbReference>
<keyword evidence="2" id="KW-0479">Metal-binding</keyword>
<dbReference type="Proteomes" id="UP001215712">
    <property type="component" value="Unassembled WGS sequence"/>
</dbReference>
<dbReference type="PROSITE" id="PS51294">
    <property type="entry name" value="HTH_MYB"/>
    <property type="match status" value="1"/>
</dbReference>
<evidence type="ECO:0000313" key="16">
    <source>
        <dbReference type="EMBL" id="KAJ5738808.1"/>
    </source>
</evidence>
<dbReference type="GO" id="GO:0003713">
    <property type="term" value="F:transcription coactivator activity"/>
    <property type="evidence" value="ECO:0007669"/>
    <property type="project" value="InterPro"/>
</dbReference>
<dbReference type="PANTHER" id="PTHR12374:SF20">
    <property type="entry name" value="TRANSCRIPTIONAL ADAPTER 2-ALPHA"/>
    <property type="match status" value="1"/>
</dbReference>
<dbReference type="InterPro" id="IPR041983">
    <property type="entry name" value="ADA2-like_ZZ"/>
</dbReference>
<feature type="compositionally biased region" description="Basic and acidic residues" evidence="10">
    <location>
        <begin position="136"/>
        <end position="169"/>
    </location>
</feature>
<gene>
    <name evidence="16" type="ORF">N7493_001963</name>
</gene>
<dbReference type="SMART" id="SM00291">
    <property type="entry name" value="ZnF_ZZ"/>
    <property type="match status" value="1"/>
</dbReference>
<dbReference type="InterPro" id="IPR009057">
    <property type="entry name" value="Homeodomain-like_sf"/>
</dbReference>
<dbReference type="PROSITE" id="PS01357">
    <property type="entry name" value="ZF_ZZ_1"/>
    <property type="match status" value="1"/>
</dbReference>
<dbReference type="PROSITE" id="PS50934">
    <property type="entry name" value="SWIRM"/>
    <property type="match status" value="1"/>
</dbReference>
<feature type="compositionally biased region" description="Low complexity" evidence="10">
    <location>
        <begin position="170"/>
        <end position="183"/>
    </location>
</feature>
<dbReference type="GO" id="GO:0006338">
    <property type="term" value="P:chromatin remodeling"/>
    <property type="evidence" value="ECO:0007669"/>
    <property type="project" value="TreeGrafter"/>
</dbReference>
<dbReference type="CDD" id="cd02335">
    <property type="entry name" value="ZZ_ADA2"/>
    <property type="match status" value="1"/>
</dbReference>
<evidence type="ECO:0000259" key="12">
    <source>
        <dbReference type="PROSITE" id="PS50135"/>
    </source>
</evidence>
<evidence type="ECO:0000259" key="15">
    <source>
        <dbReference type="PROSITE" id="PS51294"/>
    </source>
</evidence>
<reference evidence="16" key="1">
    <citation type="journal article" date="2023" name="IMA Fungus">
        <title>Comparative genomic study of the Penicillium genus elucidates a diverse pangenome and 15 lateral gene transfer events.</title>
        <authorList>
            <person name="Petersen C."/>
            <person name="Sorensen T."/>
            <person name="Nielsen M.R."/>
            <person name="Sondergaard T.E."/>
            <person name="Sorensen J.L."/>
            <person name="Fitzpatrick D.A."/>
            <person name="Frisvad J.C."/>
            <person name="Nielsen K.L."/>
        </authorList>
    </citation>
    <scope>NUCLEOTIDE SEQUENCE</scope>
    <source>
        <strain evidence="16">IBT 17514</strain>
    </source>
</reference>
<dbReference type="EMBL" id="JAQJAN010000002">
    <property type="protein sequence ID" value="KAJ5738808.1"/>
    <property type="molecule type" value="Genomic_DNA"/>
</dbReference>
<sequence>MGVIRKKTASRGTEAGTKFHCDVCSVDVTSTVRISCAHPSCHEYDLCVPCFAAGEKSKNHDPSSHPFQVIEQNSVPIFQGEWGADEELLLLEGAEIYGLGSWADIADHIGGYRSKDEVRDHYIDTYINSSNFPLPDRADPDDHSLQQAIPKDEFQSRKKRRIEERKEAAKAAPPTTPKQKPTASVPACHEVQGYMPGRLEFETEFLNDAEEAVQHMAFEPGAGIGPNGEVDAETELKMTVVDIYNSRLTARTERKKVLFEHNLLEYRKNTALEKKRSKEERDLLNKAKPLARMMNQKDFEELNKGLEYEHNLRLAIGQLQEWRQMGIGDLKTGEKYEQDKQQRAQRLLPQGSFDRFASARPKQNQISETPSAALQLITPELPLRLQTAANPHKQPESDNAPMNDFDRLFAINGDAAPPTPAKTKYIIQPLSGVSPWKLDSEGAADLHLLTTEETEICNVLRLMPKPYLVIKETLLKEAMKQGGNLKKKDARTICKIEGTKTSRIYDFMVHSGWINKS</sequence>
<evidence type="ECO:0000256" key="4">
    <source>
        <dbReference type="ARBA" id="ARBA00022833"/>
    </source>
</evidence>
<accession>A0AAD6HVI4</accession>
<keyword evidence="3 9" id="KW-0863">Zinc-finger</keyword>
<dbReference type="Pfam" id="PF00249">
    <property type="entry name" value="Myb_DNA-binding"/>
    <property type="match status" value="1"/>
</dbReference>
<dbReference type="InterPro" id="IPR017930">
    <property type="entry name" value="Myb_dom"/>
</dbReference>
<evidence type="ECO:0000259" key="11">
    <source>
        <dbReference type="PROSITE" id="PS50090"/>
    </source>
</evidence>
<dbReference type="PANTHER" id="PTHR12374">
    <property type="entry name" value="TRANSCRIPTIONAL ADAPTOR 2 ADA2 -RELATED"/>
    <property type="match status" value="1"/>
</dbReference>
<keyword evidence="5 8" id="KW-0805">Transcription regulation</keyword>
<feature type="domain" description="SANT" evidence="14">
    <location>
        <begin position="77"/>
        <end position="130"/>
    </location>
</feature>
<dbReference type="GO" id="GO:0006357">
    <property type="term" value="P:regulation of transcription by RNA polymerase II"/>
    <property type="evidence" value="ECO:0007669"/>
    <property type="project" value="InterPro"/>
</dbReference>
<organism evidence="16 17">
    <name type="scientific">Penicillium malachiteum</name>
    <dbReference type="NCBI Taxonomy" id="1324776"/>
    <lineage>
        <taxon>Eukaryota</taxon>
        <taxon>Fungi</taxon>
        <taxon>Dikarya</taxon>
        <taxon>Ascomycota</taxon>
        <taxon>Pezizomycotina</taxon>
        <taxon>Eurotiomycetes</taxon>
        <taxon>Eurotiomycetidae</taxon>
        <taxon>Eurotiales</taxon>
        <taxon>Aspergillaceae</taxon>
        <taxon>Penicillium</taxon>
    </lineage>
</organism>
<feature type="region of interest" description="Disordered" evidence="10">
    <location>
        <begin position="130"/>
        <end position="186"/>
    </location>
</feature>
<dbReference type="InterPro" id="IPR016827">
    <property type="entry name" value="Ada2/TADA2"/>
</dbReference>
<dbReference type="SUPFAM" id="SSF46689">
    <property type="entry name" value="Homeodomain-like"/>
    <property type="match status" value="2"/>
</dbReference>
<evidence type="ECO:0000256" key="1">
    <source>
        <dbReference type="ARBA" id="ARBA00004123"/>
    </source>
</evidence>
<dbReference type="FunFam" id="1.10.10.60:FF:000115">
    <property type="entry name" value="Transcriptional adapter 2"/>
    <property type="match status" value="1"/>
</dbReference>
<evidence type="ECO:0000256" key="8">
    <source>
        <dbReference type="PIRNR" id="PIRNR025024"/>
    </source>
</evidence>
<evidence type="ECO:0000313" key="17">
    <source>
        <dbReference type="Proteomes" id="UP001215712"/>
    </source>
</evidence>
<evidence type="ECO:0000256" key="5">
    <source>
        <dbReference type="ARBA" id="ARBA00023015"/>
    </source>
</evidence>
<evidence type="ECO:0000256" key="2">
    <source>
        <dbReference type="ARBA" id="ARBA00022723"/>
    </source>
</evidence>
<dbReference type="AlphaFoldDB" id="A0AAD6HVI4"/>
<dbReference type="Gene3D" id="3.30.60.90">
    <property type="match status" value="1"/>
</dbReference>
<dbReference type="Pfam" id="PF22941">
    <property type="entry name" value="TADA2A-like_3rd"/>
    <property type="match status" value="1"/>
</dbReference>
<feature type="domain" description="Myb-like" evidence="11">
    <location>
        <begin position="79"/>
        <end position="126"/>
    </location>
</feature>
<dbReference type="InterPro" id="IPR036388">
    <property type="entry name" value="WH-like_DNA-bd_sf"/>
</dbReference>
<dbReference type="InterPro" id="IPR000433">
    <property type="entry name" value="Znf_ZZ"/>
</dbReference>
<dbReference type="FunFam" id="1.10.10.10:FF:000087">
    <property type="entry name" value="Transcriptional adapter 2"/>
    <property type="match status" value="1"/>
</dbReference>
<feature type="domain" description="ZZ-type" evidence="12">
    <location>
        <begin position="16"/>
        <end position="75"/>
    </location>
</feature>
<feature type="domain" description="HTH myb-type" evidence="15">
    <location>
        <begin position="80"/>
        <end position="130"/>
    </location>
</feature>
<dbReference type="InterPro" id="IPR001005">
    <property type="entry name" value="SANT/Myb"/>
</dbReference>
<evidence type="ECO:0000256" key="7">
    <source>
        <dbReference type="ARBA" id="ARBA00023242"/>
    </source>
</evidence>
<keyword evidence="6 8" id="KW-0804">Transcription</keyword>
<evidence type="ECO:0000259" key="14">
    <source>
        <dbReference type="PROSITE" id="PS51293"/>
    </source>
</evidence>
<evidence type="ECO:0000256" key="3">
    <source>
        <dbReference type="ARBA" id="ARBA00022771"/>
    </source>
</evidence>
<reference evidence="16" key="2">
    <citation type="submission" date="2023-01" db="EMBL/GenBank/DDBJ databases">
        <authorList>
            <person name="Petersen C."/>
        </authorList>
    </citation>
    <scope>NUCLEOTIDE SEQUENCE</scope>
    <source>
        <strain evidence="16">IBT 17514</strain>
    </source>
</reference>
<keyword evidence="4" id="KW-0862">Zinc</keyword>
<dbReference type="InterPro" id="IPR055141">
    <property type="entry name" value="TADA2A_B-like_dom"/>
</dbReference>
<keyword evidence="7 8" id="KW-0539">Nucleus</keyword>
<evidence type="ECO:0000259" key="13">
    <source>
        <dbReference type="PROSITE" id="PS50934"/>
    </source>
</evidence>